<dbReference type="Gene3D" id="3.40.190.10">
    <property type="entry name" value="Periplasmic binding protein-like II"/>
    <property type="match status" value="1"/>
</dbReference>
<gene>
    <name evidence="1" type="ORF">CPLFYP93_00794</name>
</gene>
<reference evidence="1" key="1">
    <citation type="submission" date="2019-11" db="EMBL/GenBank/DDBJ databases">
        <authorList>
            <person name="Feng L."/>
        </authorList>
    </citation>
    <scope>NUCLEOTIDE SEQUENCE</scope>
    <source>
        <strain evidence="1">CParaputrificumLFYP93</strain>
    </source>
</reference>
<name>A0A6N3A950_9CLOT</name>
<dbReference type="AlphaFoldDB" id="A0A6N3A950"/>
<sequence>MKKVRYVFIILCIVLSIFLLNNIRSSNKEENIKGNIVIWANEDTYEYLCEYANLFMKSYEKTNVEVSLIYSSNYKDKILSSINDNSAPHIIQLSTNDSRRLIKENNLRKYISEEKGIVESYSSNFSIGRIKEANDKEGLVGVPLTSRPLALYLREDMLAQYGYTYEDINTWDDLKRVGEDILNKTSGEIRILNGVGQDYEDIVSLLVMQAMEESNDKDKIEDMVKTRLSEISNIINTKVDGKFLARISSINSMRELTALDVPCQWTVNNAPAKLNGSNRFYVSEGYNLLVLNESEENSALIKKFLEFLATNTEECIKYVEEGKFFSSYLSTYKNKSIEESIKNFSGKSPLVVMSNIYEKAPEINDYEVYLEVKNKILGQ</sequence>
<accession>A0A6N3A950</accession>
<dbReference type="InterPro" id="IPR006059">
    <property type="entry name" value="SBP"/>
</dbReference>
<dbReference type="RefSeq" id="WP_156559464.1">
    <property type="nucleotide sequence ID" value="NZ_CACRTV010000029.1"/>
</dbReference>
<proteinExistence type="predicted"/>
<dbReference type="EMBL" id="CACRTV010000029">
    <property type="protein sequence ID" value="VYT86426.1"/>
    <property type="molecule type" value="Genomic_DNA"/>
</dbReference>
<organism evidence="1">
    <name type="scientific">Clostridium paraputrificum</name>
    <dbReference type="NCBI Taxonomy" id="29363"/>
    <lineage>
        <taxon>Bacteria</taxon>
        <taxon>Bacillati</taxon>
        <taxon>Bacillota</taxon>
        <taxon>Clostridia</taxon>
        <taxon>Eubacteriales</taxon>
        <taxon>Clostridiaceae</taxon>
        <taxon>Clostridium</taxon>
    </lineage>
</organism>
<dbReference type="Pfam" id="PF13416">
    <property type="entry name" value="SBP_bac_8"/>
    <property type="match status" value="1"/>
</dbReference>
<evidence type="ECO:0000313" key="1">
    <source>
        <dbReference type="EMBL" id="VYT86426.1"/>
    </source>
</evidence>
<dbReference type="SUPFAM" id="SSF53850">
    <property type="entry name" value="Periplasmic binding protein-like II"/>
    <property type="match status" value="1"/>
</dbReference>
<protein>
    <submittedName>
        <fullName evidence="1">Bacterial extracellular solute-binding protein</fullName>
    </submittedName>
</protein>